<name>A0ABX2RDU1_9THEO</name>
<comment type="caution">
    <text evidence="1">The sequence shown here is derived from an EMBL/GenBank/DDBJ whole genome shotgun (WGS) entry which is preliminary data.</text>
</comment>
<reference evidence="1 2" key="1">
    <citation type="submission" date="2020-07" db="EMBL/GenBank/DDBJ databases">
        <title>Genomic Encyclopedia of Type Strains, Phase III (KMG-III): the genomes of soil and plant-associated and newly described type strains.</title>
        <authorList>
            <person name="Whitman W."/>
        </authorList>
    </citation>
    <scope>NUCLEOTIDE SEQUENCE [LARGE SCALE GENOMIC DNA]</scope>
    <source>
        <strain evidence="1 2">DSM 11255</strain>
    </source>
</reference>
<gene>
    <name evidence="1" type="ORF">HDG70_001813</name>
</gene>
<organism evidence="1 2">
    <name type="scientific">Carboxydothermus ferrireducens DSM 11255</name>
    <dbReference type="NCBI Taxonomy" id="1119529"/>
    <lineage>
        <taxon>Bacteria</taxon>
        <taxon>Bacillati</taxon>
        <taxon>Bacillota</taxon>
        <taxon>Clostridia</taxon>
        <taxon>Thermoanaerobacterales</taxon>
        <taxon>Thermoanaerobacteraceae</taxon>
        <taxon>Carboxydothermus</taxon>
    </lineage>
</organism>
<evidence type="ECO:0000313" key="1">
    <source>
        <dbReference type="EMBL" id="NYE58062.1"/>
    </source>
</evidence>
<dbReference type="RefSeq" id="WP_028052697.1">
    <property type="nucleotide sequence ID" value="NZ_ATYG01000026.1"/>
</dbReference>
<evidence type="ECO:0000313" key="2">
    <source>
        <dbReference type="Proteomes" id="UP000604066"/>
    </source>
</evidence>
<dbReference type="Proteomes" id="UP000604066">
    <property type="component" value="Unassembled WGS sequence"/>
</dbReference>
<proteinExistence type="predicted"/>
<dbReference type="EMBL" id="JACCBS010000003">
    <property type="protein sequence ID" value="NYE58062.1"/>
    <property type="molecule type" value="Genomic_DNA"/>
</dbReference>
<accession>A0ABX2RDU1</accession>
<protein>
    <submittedName>
        <fullName evidence="1">Uncharacterized protein</fullName>
    </submittedName>
</protein>
<sequence length="64" mass="7515">MPEIVKKELLKAKEKINEHKNLFGPTYNNSGYICVYEDGLPLRPDYVTRVFIKTVRKLGCYRSH</sequence>
<keyword evidence="2" id="KW-1185">Reference proteome</keyword>